<evidence type="ECO:0000313" key="3">
    <source>
        <dbReference type="Proteomes" id="UP000218334"/>
    </source>
</evidence>
<dbReference type="EMBL" id="KZ293431">
    <property type="protein sequence ID" value="PBK68906.1"/>
    <property type="molecule type" value="Genomic_DNA"/>
</dbReference>
<reference evidence="3" key="1">
    <citation type="journal article" date="2017" name="Nat. Ecol. Evol.">
        <title>Genome expansion and lineage-specific genetic innovations in the forest pathogenic fungi Armillaria.</title>
        <authorList>
            <person name="Sipos G."/>
            <person name="Prasanna A.N."/>
            <person name="Walter M.C."/>
            <person name="O'Connor E."/>
            <person name="Balint B."/>
            <person name="Krizsan K."/>
            <person name="Kiss B."/>
            <person name="Hess J."/>
            <person name="Varga T."/>
            <person name="Slot J."/>
            <person name="Riley R."/>
            <person name="Boka B."/>
            <person name="Rigling D."/>
            <person name="Barry K."/>
            <person name="Lee J."/>
            <person name="Mihaltcheva S."/>
            <person name="LaButti K."/>
            <person name="Lipzen A."/>
            <person name="Waldron R."/>
            <person name="Moloney N.M."/>
            <person name="Sperisen C."/>
            <person name="Kredics L."/>
            <person name="Vagvoelgyi C."/>
            <person name="Patrignani A."/>
            <person name="Fitzpatrick D."/>
            <person name="Nagy I."/>
            <person name="Doyle S."/>
            <person name="Anderson J.B."/>
            <person name="Grigoriev I.V."/>
            <person name="Gueldener U."/>
            <person name="Muensterkoetter M."/>
            <person name="Nagy L.G."/>
        </authorList>
    </citation>
    <scope>NUCLEOTIDE SEQUENCE [LARGE SCALE GENOMIC DNA]</scope>
    <source>
        <strain evidence="3">28-4</strain>
    </source>
</reference>
<evidence type="ECO:0000313" key="2">
    <source>
        <dbReference type="EMBL" id="PBK68906.1"/>
    </source>
</evidence>
<dbReference type="AlphaFoldDB" id="A0A2H3C0T5"/>
<dbReference type="Proteomes" id="UP000218334">
    <property type="component" value="Unassembled WGS sequence"/>
</dbReference>
<sequence length="114" mass="13267">MTKMNPVARRARATSIGDHTLPPESPEWDELFFSILARGDVELRDVDIDTELEIFVWAYMVFYFCIPWLKFRSDLRHPERSVSLDTFRAKALVLPSKFIRKGNTNNEPPMTPLP</sequence>
<protein>
    <submittedName>
        <fullName evidence="2">Uncharacterized protein</fullName>
    </submittedName>
</protein>
<evidence type="ECO:0000256" key="1">
    <source>
        <dbReference type="SAM" id="MobiDB-lite"/>
    </source>
</evidence>
<keyword evidence="3" id="KW-1185">Reference proteome</keyword>
<gene>
    <name evidence="2" type="ORF">ARMSODRAFT_1085322</name>
</gene>
<feature type="region of interest" description="Disordered" evidence="1">
    <location>
        <begin position="1"/>
        <end position="26"/>
    </location>
</feature>
<name>A0A2H3C0T5_9AGAR</name>
<accession>A0A2H3C0T5</accession>
<proteinExistence type="predicted"/>
<organism evidence="2 3">
    <name type="scientific">Armillaria solidipes</name>
    <dbReference type="NCBI Taxonomy" id="1076256"/>
    <lineage>
        <taxon>Eukaryota</taxon>
        <taxon>Fungi</taxon>
        <taxon>Dikarya</taxon>
        <taxon>Basidiomycota</taxon>
        <taxon>Agaricomycotina</taxon>
        <taxon>Agaricomycetes</taxon>
        <taxon>Agaricomycetidae</taxon>
        <taxon>Agaricales</taxon>
        <taxon>Marasmiineae</taxon>
        <taxon>Physalacriaceae</taxon>
        <taxon>Armillaria</taxon>
    </lineage>
</organism>